<feature type="compositionally biased region" description="Polar residues" evidence="1">
    <location>
        <begin position="162"/>
        <end position="174"/>
    </location>
</feature>
<evidence type="ECO:0000256" key="2">
    <source>
        <dbReference type="SAM" id="Phobius"/>
    </source>
</evidence>
<dbReference type="Proteomes" id="UP000286931">
    <property type="component" value="Unassembled WGS sequence"/>
</dbReference>
<gene>
    <name evidence="3" type="ORF">EHYA_10143</name>
</gene>
<keyword evidence="2" id="KW-0472">Membrane</keyword>
<comment type="caution">
    <text evidence="3">The sequence shown here is derived from an EMBL/GenBank/DDBJ whole genome shotgun (WGS) entry which is preliminary data.</text>
</comment>
<dbReference type="OrthoDB" id="4556056at2"/>
<evidence type="ECO:0000313" key="4">
    <source>
        <dbReference type="Proteomes" id="UP000286931"/>
    </source>
</evidence>
<name>A0A401Z6B8_9ACTN</name>
<dbReference type="EMBL" id="BIFH01000062">
    <property type="protein sequence ID" value="GCE02366.1"/>
    <property type="molecule type" value="Genomic_DNA"/>
</dbReference>
<dbReference type="RefSeq" id="WP_126643855.1">
    <property type="nucleotide sequence ID" value="NZ_BIFH01000062.1"/>
</dbReference>
<keyword evidence="2" id="KW-0812">Transmembrane</keyword>
<feature type="transmembrane region" description="Helical" evidence="2">
    <location>
        <begin position="111"/>
        <end position="134"/>
    </location>
</feature>
<feature type="region of interest" description="Disordered" evidence="1">
    <location>
        <begin position="153"/>
        <end position="174"/>
    </location>
</feature>
<accession>A0A401Z6B8</accession>
<keyword evidence="4" id="KW-1185">Reference proteome</keyword>
<keyword evidence="2" id="KW-1133">Transmembrane helix</keyword>
<protein>
    <submittedName>
        <fullName evidence="3">Uncharacterized protein</fullName>
    </submittedName>
</protein>
<feature type="transmembrane region" description="Helical" evidence="2">
    <location>
        <begin position="77"/>
        <end position="99"/>
    </location>
</feature>
<sequence>MSMNSVNADGQPPAPAGPPPGVPPTVPQGVPTAGPPAYAPPRHAAVPAATQDRTRQFTADVGALKLRAPKTMLDTQLMWLGVGLMVLGIGMGFGAYFMSHGTTLILTQNDAITLGISAIPVSLLGFALFLRFSLSTFMRFWLARLIAAQQSPRQGPADAGTDATTVLPTTPAQH</sequence>
<reference evidence="3 4" key="1">
    <citation type="submission" date="2018-12" db="EMBL/GenBank/DDBJ databases">
        <title>Draft genome sequence of Embleya hyalina NBRC 13850T.</title>
        <authorList>
            <person name="Komaki H."/>
            <person name="Hosoyama A."/>
            <person name="Kimura A."/>
            <person name="Ichikawa N."/>
            <person name="Tamura T."/>
        </authorList>
    </citation>
    <scope>NUCLEOTIDE SEQUENCE [LARGE SCALE GENOMIC DNA]</scope>
    <source>
        <strain evidence="3 4">NBRC 13850</strain>
    </source>
</reference>
<dbReference type="AlphaFoldDB" id="A0A401Z6B8"/>
<proteinExistence type="predicted"/>
<feature type="region of interest" description="Disordered" evidence="1">
    <location>
        <begin position="1"/>
        <end position="51"/>
    </location>
</feature>
<organism evidence="3 4">
    <name type="scientific">Embleya hyalina</name>
    <dbReference type="NCBI Taxonomy" id="516124"/>
    <lineage>
        <taxon>Bacteria</taxon>
        <taxon>Bacillati</taxon>
        <taxon>Actinomycetota</taxon>
        <taxon>Actinomycetes</taxon>
        <taxon>Kitasatosporales</taxon>
        <taxon>Streptomycetaceae</taxon>
        <taxon>Embleya</taxon>
    </lineage>
</organism>
<evidence type="ECO:0000256" key="1">
    <source>
        <dbReference type="SAM" id="MobiDB-lite"/>
    </source>
</evidence>
<evidence type="ECO:0000313" key="3">
    <source>
        <dbReference type="EMBL" id="GCE02366.1"/>
    </source>
</evidence>
<feature type="compositionally biased region" description="Pro residues" evidence="1">
    <location>
        <begin position="12"/>
        <end position="26"/>
    </location>
</feature>